<accession>A0A1E4S3W3</accession>
<organism evidence="7 8">
    <name type="scientific">Cyberlindnera jadinii (strain ATCC 18201 / CBS 1600 / BCRC 20928 / JCM 3617 / NBRC 0987 / NRRL Y-1542)</name>
    <name type="common">Torula yeast</name>
    <name type="synonym">Candida utilis</name>
    <dbReference type="NCBI Taxonomy" id="983966"/>
    <lineage>
        <taxon>Eukaryota</taxon>
        <taxon>Fungi</taxon>
        <taxon>Dikarya</taxon>
        <taxon>Ascomycota</taxon>
        <taxon>Saccharomycotina</taxon>
        <taxon>Saccharomycetes</taxon>
        <taxon>Phaffomycetales</taxon>
        <taxon>Phaffomycetaceae</taxon>
        <taxon>Cyberlindnera</taxon>
    </lineage>
</organism>
<dbReference type="InterPro" id="IPR013763">
    <property type="entry name" value="Cyclin-like_dom"/>
</dbReference>
<keyword evidence="4" id="KW-0131">Cell cycle</keyword>
<evidence type="ECO:0000256" key="5">
    <source>
        <dbReference type="RuleBase" id="RU000383"/>
    </source>
</evidence>
<dbReference type="Proteomes" id="UP000094389">
    <property type="component" value="Unassembled WGS sequence"/>
</dbReference>
<dbReference type="GO" id="GO:0051301">
    <property type="term" value="P:cell division"/>
    <property type="evidence" value="ECO:0007669"/>
    <property type="project" value="UniProtKB-KW"/>
</dbReference>
<dbReference type="AlphaFoldDB" id="A0A1E4S3W3"/>
<evidence type="ECO:0000256" key="4">
    <source>
        <dbReference type="ARBA" id="ARBA00023306"/>
    </source>
</evidence>
<dbReference type="PROSITE" id="PS00292">
    <property type="entry name" value="CYCLINS"/>
    <property type="match status" value="1"/>
</dbReference>
<keyword evidence="3 5" id="KW-0195">Cyclin</keyword>
<dbReference type="GO" id="GO:0044772">
    <property type="term" value="P:mitotic cell cycle phase transition"/>
    <property type="evidence" value="ECO:0007669"/>
    <property type="project" value="InterPro"/>
</dbReference>
<gene>
    <name evidence="7" type="ORF">CYBJADRAFT_125417</name>
</gene>
<evidence type="ECO:0000313" key="8">
    <source>
        <dbReference type="Proteomes" id="UP000094389"/>
    </source>
</evidence>
<dbReference type="GO" id="GO:0051726">
    <property type="term" value="P:regulation of cell cycle"/>
    <property type="evidence" value="ECO:0007669"/>
    <property type="project" value="UniProtKB-ARBA"/>
</dbReference>
<dbReference type="OMA" id="CELPEIA"/>
<evidence type="ECO:0000259" key="6">
    <source>
        <dbReference type="SMART" id="SM00385"/>
    </source>
</evidence>
<evidence type="ECO:0000256" key="3">
    <source>
        <dbReference type="ARBA" id="ARBA00023127"/>
    </source>
</evidence>
<feature type="non-terminal residue" evidence="7">
    <location>
        <position position="204"/>
    </location>
</feature>
<reference evidence="7 8" key="1">
    <citation type="journal article" date="2016" name="Proc. Natl. Acad. Sci. U.S.A.">
        <title>Comparative genomics of biotechnologically important yeasts.</title>
        <authorList>
            <person name="Riley R."/>
            <person name="Haridas S."/>
            <person name="Wolfe K.H."/>
            <person name="Lopes M.R."/>
            <person name="Hittinger C.T."/>
            <person name="Goeker M."/>
            <person name="Salamov A.A."/>
            <person name="Wisecaver J.H."/>
            <person name="Long T.M."/>
            <person name="Calvey C.H."/>
            <person name="Aerts A.L."/>
            <person name="Barry K.W."/>
            <person name="Choi C."/>
            <person name="Clum A."/>
            <person name="Coughlan A.Y."/>
            <person name="Deshpande S."/>
            <person name="Douglass A.P."/>
            <person name="Hanson S.J."/>
            <person name="Klenk H.-P."/>
            <person name="LaButti K.M."/>
            <person name="Lapidus A."/>
            <person name="Lindquist E.A."/>
            <person name="Lipzen A.M."/>
            <person name="Meier-Kolthoff J.P."/>
            <person name="Ohm R.A."/>
            <person name="Otillar R.P."/>
            <person name="Pangilinan J.L."/>
            <person name="Peng Y."/>
            <person name="Rokas A."/>
            <person name="Rosa C.A."/>
            <person name="Scheuner C."/>
            <person name="Sibirny A.A."/>
            <person name="Slot J.C."/>
            <person name="Stielow J.B."/>
            <person name="Sun H."/>
            <person name="Kurtzman C.P."/>
            <person name="Blackwell M."/>
            <person name="Grigoriev I.V."/>
            <person name="Jeffries T.W."/>
        </authorList>
    </citation>
    <scope>NUCLEOTIDE SEQUENCE [LARGE SCALE GENOMIC DNA]</scope>
    <source>
        <strain evidence="8">ATCC 18201 / CBS 1600 / BCRC 20928 / JCM 3617 / NBRC 0987 / NRRL Y-1542</strain>
    </source>
</reference>
<evidence type="ECO:0000313" key="7">
    <source>
        <dbReference type="EMBL" id="ODV74217.1"/>
    </source>
</evidence>
<dbReference type="RefSeq" id="XP_020071256.1">
    <property type="nucleotide sequence ID" value="XM_020212590.1"/>
</dbReference>
<protein>
    <recommendedName>
        <fullName evidence="6">Cyclin-like domain-containing protein</fullName>
    </recommendedName>
</protein>
<dbReference type="SMART" id="SM00385">
    <property type="entry name" value="CYCLIN"/>
    <property type="match status" value="1"/>
</dbReference>
<dbReference type="InterPro" id="IPR046965">
    <property type="entry name" value="Cyclin_A/B-like"/>
</dbReference>
<dbReference type="Pfam" id="PF00134">
    <property type="entry name" value="Cyclin_N"/>
    <property type="match status" value="1"/>
</dbReference>
<comment type="similarity">
    <text evidence="1 5">Belongs to the cyclin family.</text>
</comment>
<evidence type="ECO:0000256" key="1">
    <source>
        <dbReference type="ARBA" id="ARBA00008742"/>
    </source>
</evidence>
<dbReference type="SUPFAM" id="SSF47954">
    <property type="entry name" value="Cyclin-like"/>
    <property type="match status" value="1"/>
</dbReference>
<dbReference type="InterPro" id="IPR048258">
    <property type="entry name" value="Cyclins_cyclin-box"/>
</dbReference>
<dbReference type="GO" id="GO:0044843">
    <property type="term" value="P:cell cycle G1/S phase transition"/>
    <property type="evidence" value="ECO:0007669"/>
    <property type="project" value="UniProtKB-ARBA"/>
</dbReference>
<dbReference type="STRING" id="983966.A0A1E4S3W3"/>
<keyword evidence="2" id="KW-0132">Cell division</keyword>
<dbReference type="InterPro" id="IPR036915">
    <property type="entry name" value="Cyclin-like_sf"/>
</dbReference>
<feature type="domain" description="Cyclin-like" evidence="6">
    <location>
        <begin position="51"/>
        <end position="137"/>
    </location>
</feature>
<name>A0A1E4S3W3_CYBJN</name>
<dbReference type="EMBL" id="KV453928">
    <property type="protein sequence ID" value="ODV74217.1"/>
    <property type="molecule type" value="Genomic_DNA"/>
</dbReference>
<dbReference type="CDD" id="cd20559">
    <property type="entry name" value="CYCLIN_ScCLN_like"/>
    <property type="match status" value="1"/>
</dbReference>
<evidence type="ECO:0000256" key="2">
    <source>
        <dbReference type="ARBA" id="ARBA00022618"/>
    </source>
</evidence>
<dbReference type="FunFam" id="1.10.472.10:FF:000010">
    <property type="entry name" value="G1/S-specific cyclin Cln1"/>
    <property type="match status" value="1"/>
</dbReference>
<dbReference type="PANTHER" id="PTHR10177">
    <property type="entry name" value="CYCLINS"/>
    <property type="match status" value="1"/>
</dbReference>
<dbReference type="Gene3D" id="1.10.472.10">
    <property type="entry name" value="Cyclin-like"/>
    <property type="match status" value="2"/>
</dbReference>
<dbReference type="GeneID" id="30986986"/>
<keyword evidence="8" id="KW-1185">Reference proteome</keyword>
<dbReference type="OrthoDB" id="5590282at2759"/>
<sequence length="204" mass="23590">MEKRAHTQAIEDYFMDVFQNLNALEPATQLQPDLIATQPEITVAMRPILFDFLLDVHSRLRLSESSFYLTISIIDRYCSLRIVRKDHFQLLGLTALWVASKFIDPKHKVPSLAFLRATCCNCYKQSLFLEMECHILKSLDWEVDAPTHDSFIDLIILEKLQSNQISEDSVEALSHLASYICHFLQFHHKITFKYTISQVALASI</sequence>
<proteinExistence type="inferred from homology"/>
<dbReference type="PIRSF" id="PIRSF001771">
    <property type="entry name" value="Cyclin_A_B_D_E"/>
    <property type="match status" value="1"/>
</dbReference>
<dbReference type="GO" id="GO:0016538">
    <property type="term" value="F:cyclin-dependent protein serine/threonine kinase regulator activity"/>
    <property type="evidence" value="ECO:0007669"/>
    <property type="project" value="InterPro"/>
</dbReference>
<dbReference type="InterPro" id="IPR039361">
    <property type="entry name" value="Cyclin"/>
</dbReference>
<dbReference type="InterPro" id="IPR006671">
    <property type="entry name" value="Cyclin_N"/>
</dbReference>